<reference evidence="2" key="1">
    <citation type="journal article" date="2013" name="Genome Announc.">
        <title>Draft Genome Sequence of D-Branched-Chain Amino Acid Producer Lactobacillus otakiensis JCM 15040T, Isolated from a Traditional Japanese Pickle.</title>
        <authorList>
            <person name="Doi K."/>
            <person name="Mori K."/>
            <person name="Mutaguchi Y."/>
            <person name="Tashiro K."/>
            <person name="Fujino Y."/>
            <person name="Ohmori T."/>
            <person name="Kuhara S."/>
            <person name="Ohshima T."/>
        </authorList>
    </citation>
    <scope>NUCLEOTIDE SEQUENCE [LARGE SCALE GENOMIC DNA]</scope>
    <source>
        <strain evidence="2">JCM 15040</strain>
    </source>
</reference>
<sequence>MFIVVASCLCIRGQARQSTFRLENSGATTKSLHHINQTNYKQITTA</sequence>
<organism evidence="1 2">
    <name type="scientific">Lentilactobacillus otakiensis DSM 19908 = JCM 15040</name>
    <dbReference type="NCBI Taxonomy" id="1423780"/>
    <lineage>
        <taxon>Bacteria</taxon>
        <taxon>Bacillati</taxon>
        <taxon>Bacillota</taxon>
        <taxon>Bacilli</taxon>
        <taxon>Lactobacillales</taxon>
        <taxon>Lactobacillaceae</taxon>
        <taxon>Lentilactobacillus</taxon>
    </lineage>
</organism>
<comment type="caution">
    <text evidence="1">The sequence shown here is derived from an EMBL/GenBank/DDBJ whole genome shotgun (WGS) entry which is preliminary data.</text>
</comment>
<name>S4NGC4_9LACO</name>
<evidence type="ECO:0000313" key="2">
    <source>
        <dbReference type="Proteomes" id="UP000016361"/>
    </source>
</evidence>
<dbReference type="AlphaFoldDB" id="S4NGC4"/>
<gene>
    <name evidence="1" type="ORF">LOT_0835</name>
</gene>
<accession>S4NGC4</accession>
<dbReference type="EMBL" id="BASH01000002">
    <property type="protein sequence ID" value="GAD16297.1"/>
    <property type="molecule type" value="Genomic_DNA"/>
</dbReference>
<evidence type="ECO:0000313" key="1">
    <source>
        <dbReference type="EMBL" id="GAD16297.1"/>
    </source>
</evidence>
<keyword evidence="2" id="KW-1185">Reference proteome</keyword>
<dbReference type="Proteomes" id="UP000016361">
    <property type="component" value="Unassembled WGS sequence"/>
</dbReference>
<protein>
    <submittedName>
        <fullName evidence="1">Uncharacterized protein</fullName>
    </submittedName>
</protein>
<proteinExistence type="predicted"/>